<reference evidence="3 4" key="1">
    <citation type="journal article" date="2012" name="Science">
        <title>The Paleozoic origin of enzymatic lignin decomposition reconstructed from 31 fungal genomes.</title>
        <authorList>
            <person name="Floudas D."/>
            <person name="Binder M."/>
            <person name="Riley R."/>
            <person name="Barry K."/>
            <person name="Blanchette R.A."/>
            <person name="Henrissat B."/>
            <person name="Martinez A.T."/>
            <person name="Otillar R."/>
            <person name="Spatafora J.W."/>
            <person name="Yadav J.S."/>
            <person name="Aerts A."/>
            <person name="Benoit I."/>
            <person name="Boyd A."/>
            <person name="Carlson A."/>
            <person name="Copeland A."/>
            <person name="Coutinho P.M."/>
            <person name="de Vries R.P."/>
            <person name="Ferreira P."/>
            <person name="Findley K."/>
            <person name="Foster B."/>
            <person name="Gaskell J."/>
            <person name="Glotzer D."/>
            <person name="Gorecki P."/>
            <person name="Heitman J."/>
            <person name="Hesse C."/>
            <person name="Hori C."/>
            <person name="Igarashi K."/>
            <person name="Jurgens J.A."/>
            <person name="Kallen N."/>
            <person name="Kersten P."/>
            <person name="Kohler A."/>
            <person name="Kuees U."/>
            <person name="Kumar T.K.A."/>
            <person name="Kuo A."/>
            <person name="LaButti K."/>
            <person name="Larrondo L.F."/>
            <person name="Lindquist E."/>
            <person name="Ling A."/>
            <person name="Lombard V."/>
            <person name="Lucas S."/>
            <person name="Lundell T."/>
            <person name="Martin R."/>
            <person name="McLaughlin D.J."/>
            <person name="Morgenstern I."/>
            <person name="Morin E."/>
            <person name="Murat C."/>
            <person name="Nagy L.G."/>
            <person name="Nolan M."/>
            <person name="Ohm R.A."/>
            <person name="Patyshakuliyeva A."/>
            <person name="Rokas A."/>
            <person name="Ruiz-Duenas F.J."/>
            <person name="Sabat G."/>
            <person name="Salamov A."/>
            <person name="Samejima M."/>
            <person name="Schmutz J."/>
            <person name="Slot J.C."/>
            <person name="St John F."/>
            <person name="Stenlid J."/>
            <person name="Sun H."/>
            <person name="Sun S."/>
            <person name="Syed K."/>
            <person name="Tsang A."/>
            <person name="Wiebenga A."/>
            <person name="Young D."/>
            <person name="Pisabarro A."/>
            <person name="Eastwood D.C."/>
            <person name="Martin F."/>
            <person name="Cullen D."/>
            <person name="Grigoriev I.V."/>
            <person name="Hibbett D.S."/>
        </authorList>
    </citation>
    <scope>NUCLEOTIDE SEQUENCE</scope>
    <source>
        <strain evidence="4">FP-58527</strain>
    </source>
</reference>
<dbReference type="PANTHER" id="PTHR33365">
    <property type="entry name" value="YALI0B05434P"/>
    <property type="match status" value="1"/>
</dbReference>
<dbReference type="PANTHER" id="PTHR33365:SF4">
    <property type="entry name" value="CYCLOCHLOROTINE BIOSYNTHESIS PROTEIN O"/>
    <property type="match status" value="1"/>
</dbReference>
<dbReference type="InParanoid" id="S8E1H2"/>
<evidence type="ECO:0000313" key="4">
    <source>
        <dbReference type="Proteomes" id="UP000015241"/>
    </source>
</evidence>
<dbReference type="OrthoDB" id="3687641at2759"/>
<keyword evidence="4" id="KW-1185">Reference proteome</keyword>
<proteinExistence type="inferred from homology"/>
<accession>S8E1H2</accession>
<dbReference type="Proteomes" id="UP000015241">
    <property type="component" value="Unassembled WGS sequence"/>
</dbReference>
<comment type="pathway">
    <text evidence="1">Mycotoxin biosynthesis.</text>
</comment>
<organism evidence="3 4">
    <name type="scientific">Fomitopsis schrenkii</name>
    <name type="common">Brown rot fungus</name>
    <dbReference type="NCBI Taxonomy" id="2126942"/>
    <lineage>
        <taxon>Eukaryota</taxon>
        <taxon>Fungi</taxon>
        <taxon>Dikarya</taxon>
        <taxon>Basidiomycota</taxon>
        <taxon>Agaricomycotina</taxon>
        <taxon>Agaricomycetes</taxon>
        <taxon>Polyporales</taxon>
        <taxon>Fomitopsis</taxon>
    </lineage>
</organism>
<protein>
    <submittedName>
        <fullName evidence="3">Uncharacterized protein</fullName>
    </submittedName>
</protein>
<gene>
    <name evidence="3" type="ORF">FOMPIDRAFT_1128996</name>
</gene>
<evidence type="ECO:0000313" key="3">
    <source>
        <dbReference type="EMBL" id="EPS97198.1"/>
    </source>
</evidence>
<dbReference type="AlphaFoldDB" id="S8E1H2"/>
<dbReference type="InterPro" id="IPR021765">
    <property type="entry name" value="UstYa-like"/>
</dbReference>
<dbReference type="EMBL" id="KE504178">
    <property type="protein sequence ID" value="EPS97198.1"/>
    <property type="molecule type" value="Genomic_DNA"/>
</dbReference>
<name>S8E1H2_FOMSC</name>
<dbReference type="GO" id="GO:0043386">
    <property type="term" value="P:mycotoxin biosynthetic process"/>
    <property type="evidence" value="ECO:0007669"/>
    <property type="project" value="InterPro"/>
</dbReference>
<comment type="similarity">
    <text evidence="2">Belongs to the ustYa family.</text>
</comment>
<evidence type="ECO:0000256" key="2">
    <source>
        <dbReference type="ARBA" id="ARBA00035112"/>
    </source>
</evidence>
<evidence type="ECO:0000256" key="1">
    <source>
        <dbReference type="ARBA" id="ARBA00004685"/>
    </source>
</evidence>
<feature type="non-terminal residue" evidence="3">
    <location>
        <position position="1"/>
    </location>
</feature>
<dbReference type="HOGENOM" id="CLU_042941_8_3_1"/>
<sequence length="124" mass="14319">LEFDNGVRYGLDAVAEWNALVPGDGLVYTGTRRTPYMVSMFHELRCLDIIRSQIQTPAVDRDMRLAQHCMNYVRQMVLCRSDTYLEPYQYPSNIAPIETYVERKCLDWNAVYDAAASSQMERGL</sequence>
<dbReference type="Pfam" id="PF11807">
    <property type="entry name" value="UstYa"/>
    <property type="match status" value="1"/>
</dbReference>
<dbReference type="STRING" id="743788.S8E1H2"/>